<dbReference type="InterPro" id="IPR036388">
    <property type="entry name" value="WH-like_DNA-bd_sf"/>
</dbReference>
<evidence type="ECO:0000313" key="5">
    <source>
        <dbReference type="EMBL" id="XDI05704.1"/>
    </source>
</evidence>
<keyword evidence="1" id="KW-0805">Transcription regulation</keyword>
<dbReference type="SUPFAM" id="SSF46785">
    <property type="entry name" value="Winged helix' DNA-binding domain"/>
    <property type="match status" value="1"/>
</dbReference>
<dbReference type="GO" id="GO:0003677">
    <property type="term" value="F:DNA binding"/>
    <property type="evidence" value="ECO:0007669"/>
    <property type="project" value="UniProtKB-KW"/>
</dbReference>
<evidence type="ECO:0000259" key="4">
    <source>
        <dbReference type="PROSITE" id="PS51118"/>
    </source>
</evidence>
<sequence length="126" mass="14159">MTDIRSGLVGNPLRIDDEECRRLAGVMEIIGKRWSSGIFLALGMGAERFSEIEQRVEGLSGRMLSVRLRELEAAGLVVRTVEPTTPVSIYYRLTERGTELLRSLQPMAHYARRWEPPVPRPTAPAP</sequence>
<dbReference type="RefSeq" id="WP_368498093.1">
    <property type="nucleotide sequence ID" value="NZ_CP162511.1"/>
</dbReference>
<keyword evidence="3" id="KW-0804">Transcription</keyword>
<dbReference type="PANTHER" id="PTHR33204:SF37">
    <property type="entry name" value="HTH-TYPE TRANSCRIPTIONAL REGULATOR YODB"/>
    <property type="match status" value="1"/>
</dbReference>
<feature type="domain" description="HTH hxlR-type" evidence="4">
    <location>
        <begin position="20"/>
        <end position="119"/>
    </location>
</feature>
<dbReference type="Gene3D" id="1.10.10.10">
    <property type="entry name" value="Winged helix-like DNA-binding domain superfamily/Winged helix DNA-binding domain"/>
    <property type="match status" value="1"/>
</dbReference>
<evidence type="ECO:0000256" key="3">
    <source>
        <dbReference type="ARBA" id="ARBA00023163"/>
    </source>
</evidence>
<evidence type="ECO:0000256" key="1">
    <source>
        <dbReference type="ARBA" id="ARBA00023015"/>
    </source>
</evidence>
<gene>
    <name evidence="5" type="ORF">ABFY20_01030</name>
</gene>
<name>A0AB39BGW8_9MICO</name>
<dbReference type="InterPro" id="IPR036390">
    <property type="entry name" value="WH_DNA-bd_sf"/>
</dbReference>
<dbReference type="PROSITE" id="PS51118">
    <property type="entry name" value="HTH_HXLR"/>
    <property type="match status" value="1"/>
</dbReference>
<reference evidence="5" key="1">
    <citation type="submission" date="2024-05" db="EMBL/GenBank/DDBJ databases">
        <title>Herbiconiux sp. A18JL235.</title>
        <authorList>
            <person name="Zhang G."/>
        </authorList>
    </citation>
    <scope>NUCLEOTIDE SEQUENCE</scope>
    <source>
        <strain evidence="5">A18JL235</strain>
    </source>
</reference>
<accession>A0AB39BGW8</accession>
<dbReference type="Pfam" id="PF01638">
    <property type="entry name" value="HxlR"/>
    <property type="match status" value="1"/>
</dbReference>
<protein>
    <submittedName>
        <fullName evidence="5">Winged helix-turn-helix transcriptional regulator</fullName>
    </submittedName>
</protein>
<organism evidence="5">
    <name type="scientific">Herbiconiux sp. A18JL235</name>
    <dbReference type="NCBI Taxonomy" id="3152363"/>
    <lineage>
        <taxon>Bacteria</taxon>
        <taxon>Bacillati</taxon>
        <taxon>Actinomycetota</taxon>
        <taxon>Actinomycetes</taxon>
        <taxon>Micrococcales</taxon>
        <taxon>Microbacteriaceae</taxon>
        <taxon>Herbiconiux</taxon>
    </lineage>
</organism>
<keyword evidence="2" id="KW-0238">DNA-binding</keyword>
<dbReference type="PANTHER" id="PTHR33204">
    <property type="entry name" value="TRANSCRIPTIONAL REGULATOR, MARR FAMILY"/>
    <property type="match status" value="1"/>
</dbReference>
<dbReference type="AlphaFoldDB" id="A0AB39BGW8"/>
<evidence type="ECO:0000256" key="2">
    <source>
        <dbReference type="ARBA" id="ARBA00023125"/>
    </source>
</evidence>
<dbReference type="EMBL" id="CP162511">
    <property type="protein sequence ID" value="XDI05704.1"/>
    <property type="molecule type" value="Genomic_DNA"/>
</dbReference>
<dbReference type="InterPro" id="IPR002577">
    <property type="entry name" value="HTH_HxlR"/>
</dbReference>
<proteinExistence type="predicted"/>